<evidence type="ECO:0000256" key="3">
    <source>
        <dbReference type="PIRSR" id="PIRSR001235-1"/>
    </source>
</evidence>
<dbReference type="Gene3D" id="3.30.70.360">
    <property type="match status" value="1"/>
</dbReference>
<feature type="compositionally biased region" description="Low complexity" evidence="4">
    <location>
        <begin position="1"/>
        <end position="22"/>
    </location>
</feature>
<dbReference type="NCBIfam" id="TIGR01879">
    <property type="entry name" value="hydantase"/>
    <property type="match status" value="1"/>
</dbReference>
<feature type="region of interest" description="Disordered" evidence="4">
    <location>
        <begin position="1"/>
        <end position="28"/>
    </location>
</feature>
<gene>
    <name evidence="6" type="ORF">QF206_05080</name>
</gene>
<feature type="binding site" evidence="3">
    <location>
        <position position="108"/>
    </location>
    <ligand>
        <name>Zn(2+)</name>
        <dbReference type="ChEBI" id="CHEBI:29105"/>
        <label>1</label>
    </ligand>
</feature>
<name>A0AAW6T9N0_9MICO</name>
<organism evidence="6 7">
    <name type="scientific">Ruicaihuangia caeni</name>
    <dbReference type="NCBI Taxonomy" id="3042517"/>
    <lineage>
        <taxon>Bacteria</taxon>
        <taxon>Bacillati</taxon>
        <taxon>Actinomycetota</taxon>
        <taxon>Actinomycetes</taxon>
        <taxon>Micrococcales</taxon>
        <taxon>Microbacteriaceae</taxon>
        <taxon>Ruicaihuangia</taxon>
    </lineage>
</organism>
<keyword evidence="7" id="KW-1185">Reference proteome</keyword>
<evidence type="ECO:0000256" key="2">
    <source>
        <dbReference type="ARBA" id="ARBA00022801"/>
    </source>
</evidence>
<comment type="cofactor">
    <cofactor evidence="3">
        <name>Zn(2+)</name>
        <dbReference type="ChEBI" id="CHEBI:29105"/>
    </cofactor>
    <text evidence="3">Binds 2 Zn(2+) ions per subunit.</text>
</comment>
<dbReference type="EC" id="3.5.-.-" evidence="6"/>
<evidence type="ECO:0000313" key="6">
    <source>
        <dbReference type="EMBL" id="MDI2098337.1"/>
    </source>
</evidence>
<evidence type="ECO:0000256" key="1">
    <source>
        <dbReference type="ARBA" id="ARBA00006153"/>
    </source>
</evidence>
<protein>
    <submittedName>
        <fullName evidence="6">Hydantoinase/carbamoylase family amidase</fullName>
        <ecNumber evidence="6">3.5.-.-</ecNumber>
    </submittedName>
</protein>
<feature type="binding site" evidence="3">
    <location>
        <position position="154"/>
    </location>
    <ligand>
        <name>Zn(2+)</name>
        <dbReference type="ChEBI" id="CHEBI:29105"/>
        <label>2</label>
    </ligand>
</feature>
<dbReference type="Gene3D" id="3.40.630.10">
    <property type="entry name" value="Zn peptidases"/>
    <property type="match status" value="1"/>
</dbReference>
<feature type="region of interest" description="Disordered" evidence="4">
    <location>
        <begin position="41"/>
        <end position="67"/>
    </location>
</feature>
<dbReference type="InterPro" id="IPR001261">
    <property type="entry name" value="ArgE/DapE_CS"/>
</dbReference>
<dbReference type="PIRSF" id="PIRSF001235">
    <property type="entry name" value="Amidase_carbamoylase"/>
    <property type="match status" value="1"/>
</dbReference>
<dbReference type="Pfam" id="PF07687">
    <property type="entry name" value="M20_dimer"/>
    <property type="match status" value="1"/>
</dbReference>
<sequence>MSATPTPSSSSSSSSSSSAPASDAGSLRIDPERLRAYLDAFASPDVGGTPQGGVSRPAASDADKAARDRFTETARELGLEVRFDDVGNMTARRRGADDAALPVLIGSHLDTVVPGGRFDGILGVAIALETVAAMNDADARTQRPVVVVNWMGEEGARFPPAMLGTGVITGQWDAAYAHSRTDADGIRLDDALERIGYLGEPEHRVGDFFASLEAHIEQGPQLEQSGALVGIVPRVEPVRWNMVRVTGTGGHAGGPGPGGRHEAVVAAARMIVAARDSAVADGAFKTTVGRMRVEPGSTNVIAHEAEFSLDVRAHDDETLDRRLDELEALFRSIAGEEGVGVEIDRFWSMRSPAFDERIQRMLERAADARGIRWQHTVGTIGHDSVHLAGAGPTAMLFTQTRDGRSHCEDEFAPWESVVATAQVFADTALALANSRELDSAS</sequence>
<dbReference type="InterPro" id="IPR010158">
    <property type="entry name" value="Amidase_Cbmase"/>
</dbReference>
<dbReference type="AlphaFoldDB" id="A0AAW6T9N0"/>
<dbReference type="RefSeq" id="WP_281488077.1">
    <property type="nucleotide sequence ID" value="NZ_JASATX010000001.1"/>
</dbReference>
<dbReference type="PROSITE" id="PS00758">
    <property type="entry name" value="ARGE_DAPE_CPG2_1"/>
    <property type="match status" value="1"/>
</dbReference>
<comment type="caution">
    <text evidence="6">The sequence shown here is derived from an EMBL/GenBank/DDBJ whole genome shotgun (WGS) entry which is preliminary data.</text>
</comment>
<proteinExistence type="inferred from homology"/>
<dbReference type="EMBL" id="JASATX010000001">
    <property type="protein sequence ID" value="MDI2098337.1"/>
    <property type="molecule type" value="Genomic_DNA"/>
</dbReference>
<keyword evidence="3" id="KW-0479">Metal-binding</keyword>
<feature type="domain" description="Peptidase M20 dimerisation" evidence="5">
    <location>
        <begin position="241"/>
        <end position="335"/>
    </location>
</feature>
<feature type="binding site" evidence="3">
    <location>
        <position position="119"/>
    </location>
    <ligand>
        <name>Zn(2+)</name>
        <dbReference type="ChEBI" id="CHEBI:29105"/>
        <label>2</label>
    </ligand>
</feature>
<dbReference type="PANTHER" id="PTHR32494:SF5">
    <property type="entry name" value="ALLANTOATE AMIDOHYDROLASE"/>
    <property type="match status" value="1"/>
</dbReference>
<keyword evidence="2 6" id="KW-0378">Hydrolase</keyword>
<accession>A0AAW6T9N0</accession>
<evidence type="ECO:0000256" key="4">
    <source>
        <dbReference type="SAM" id="MobiDB-lite"/>
    </source>
</evidence>
<dbReference type="SUPFAM" id="SSF53187">
    <property type="entry name" value="Zn-dependent exopeptidases"/>
    <property type="match status" value="1"/>
</dbReference>
<dbReference type="GO" id="GO:0046872">
    <property type="term" value="F:metal ion binding"/>
    <property type="evidence" value="ECO:0007669"/>
    <property type="project" value="UniProtKB-KW"/>
</dbReference>
<dbReference type="CDD" id="cd03884">
    <property type="entry name" value="M20_bAS"/>
    <property type="match status" value="1"/>
</dbReference>
<comment type="similarity">
    <text evidence="1">Belongs to the peptidase M20 family.</text>
</comment>
<dbReference type="SUPFAM" id="SSF55031">
    <property type="entry name" value="Bacterial exopeptidase dimerisation domain"/>
    <property type="match status" value="1"/>
</dbReference>
<dbReference type="InterPro" id="IPR011650">
    <property type="entry name" value="Peptidase_M20_dimer"/>
</dbReference>
<evidence type="ECO:0000259" key="5">
    <source>
        <dbReference type="Pfam" id="PF07687"/>
    </source>
</evidence>
<evidence type="ECO:0000313" key="7">
    <source>
        <dbReference type="Proteomes" id="UP001321506"/>
    </source>
</evidence>
<dbReference type="GO" id="GO:0016813">
    <property type="term" value="F:hydrolase activity, acting on carbon-nitrogen (but not peptide) bonds, in linear amidines"/>
    <property type="evidence" value="ECO:0007669"/>
    <property type="project" value="InterPro"/>
</dbReference>
<feature type="binding site" evidence="3">
    <location>
        <position position="215"/>
    </location>
    <ligand>
        <name>Zn(2+)</name>
        <dbReference type="ChEBI" id="CHEBI:29105"/>
        <label>1</label>
    </ligand>
</feature>
<dbReference type="PANTHER" id="PTHR32494">
    <property type="entry name" value="ALLANTOATE DEIMINASE-RELATED"/>
    <property type="match status" value="1"/>
</dbReference>
<feature type="binding site" evidence="3">
    <location>
        <position position="406"/>
    </location>
    <ligand>
        <name>Zn(2+)</name>
        <dbReference type="ChEBI" id="CHEBI:29105"/>
        <label>2</label>
    </ligand>
</feature>
<dbReference type="Pfam" id="PF01546">
    <property type="entry name" value="Peptidase_M20"/>
    <property type="match status" value="1"/>
</dbReference>
<dbReference type="InterPro" id="IPR002933">
    <property type="entry name" value="Peptidase_M20"/>
</dbReference>
<dbReference type="InterPro" id="IPR036264">
    <property type="entry name" value="Bact_exopeptidase_dim_dom"/>
</dbReference>
<reference evidence="6 7" key="1">
    <citation type="submission" date="2023-04" db="EMBL/GenBank/DDBJ databases">
        <title>Klugiella caeni sp. nov. isolated from the sludge of biochemical tank.</title>
        <authorList>
            <person name="Geng K."/>
        </authorList>
    </citation>
    <scope>NUCLEOTIDE SEQUENCE [LARGE SCALE GENOMIC DNA]</scope>
    <source>
        <strain evidence="6 7">YN-L-19</strain>
    </source>
</reference>
<dbReference type="Proteomes" id="UP001321506">
    <property type="component" value="Unassembled WGS sequence"/>
</dbReference>
<keyword evidence="3" id="KW-0862">Zinc</keyword>
<feature type="binding site" evidence="3">
    <location>
        <position position="119"/>
    </location>
    <ligand>
        <name>Zn(2+)</name>
        <dbReference type="ChEBI" id="CHEBI:29105"/>
        <label>1</label>
    </ligand>
</feature>